<proteinExistence type="predicted"/>
<feature type="compositionally biased region" description="Gly residues" evidence="1">
    <location>
        <begin position="340"/>
        <end position="351"/>
    </location>
</feature>
<accession>A0AAD4H6B9</accession>
<feature type="compositionally biased region" description="Pro residues" evidence="1">
    <location>
        <begin position="69"/>
        <end position="99"/>
    </location>
</feature>
<feature type="compositionally biased region" description="Basic and acidic residues" evidence="1">
    <location>
        <begin position="681"/>
        <end position="694"/>
    </location>
</feature>
<keyword evidence="2" id="KW-0812">Transmembrane</keyword>
<feature type="region of interest" description="Disordered" evidence="1">
    <location>
        <begin position="902"/>
        <end position="932"/>
    </location>
</feature>
<feature type="compositionally biased region" description="Low complexity" evidence="1">
    <location>
        <begin position="810"/>
        <end position="847"/>
    </location>
</feature>
<gene>
    <name evidence="3" type="ORF">BGZ95_009857</name>
</gene>
<organism evidence="3 4">
    <name type="scientific">Linnemannia exigua</name>
    <dbReference type="NCBI Taxonomy" id="604196"/>
    <lineage>
        <taxon>Eukaryota</taxon>
        <taxon>Fungi</taxon>
        <taxon>Fungi incertae sedis</taxon>
        <taxon>Mucoromycota</taxon>
        <taxon>Mortierellomycotina</taxon>
        <taxon>Mortierellomycetes</taxon>
        <taxon>Mortierellales</taxon>
        <taxon>Mortierellaceae</taxon>
        <taxon>Linnemannia</taxon>
    </lineage>
</organism>
<feature type="compositionally biased region" description="Polar residues" evidence="1">
    <location>
        <begin position="917"/>
        <end position="932"/>
    </location>
</feature>
<feature type="compositionally biased region" description="Basic and acidic residues" evidence="1">
    <location>
        <begin position="50"/>
        <end position="60"/>
    </location>
</feature>
<keyword evidence="4" id="KW-1185">Reference proteome</keyword>
<feature type="compositionally biased region" description="Low complexity" evidence="1">
    <location>
        <begin position="100"/>
        <end position="126"/>
    </location>
</feature>
<feature type="compositionally biased region" description="Basic and acidic residues" evidence="1">
    <location>
        <begin position="660"/>
        <end position="673"/>
    </location>
</feature>
<feature type="compositionally biased region" description="Pro residues" evidence="1">
    <location>
        <begin position="11"/>
        <end position="25"/>
    </location>
</feature>
<dbReference type="AlphaFoldDB" id="A0AAD4H6B9"/>
<feature type="compositionally biased region" description="Gly residues" evidence="1">
    <location>
        <begin position="221"/>
        <end position="231"/>
    </location>
</feature>
<comment type="caution">
    <text evidence="3">The sequence shown here is derived from an EMBL/GenBank/DDBJ whole genome shotgun (WGS) entry which is preliminary data.</text>
</comment>
<feature type="compositionally biased region" description="Low complexity" evidence="1">
    <location>
        <begin position="724"/>
        <end position="746"/>
    </location>
</feature>
<feature type="region of interest" description="Disordered" evidence="1">
    <location>
        <begin position="402"/>
        <end position="769"/>
    </location>
</feature>
<sequence length="932" mass="96686">MTTRHATAIPAPAPQAPAQPAPAPAAPQQAAAAAAPAPPPPPPASPSTAEKARVRPRDPPAPEDATSSSPPPAPSPAHSPTPSLPSSPHVPSPVIPGSPSPIVSPDAHLSSPSATTPTSSTQSSSSLRHHSSRTRDQQPSGTPLDIISGNNSYKGNEANNRIMLTVTLVVVFVILAGMGLVVYCLFRRRTAKRQMHGFGGILMSKNTSGSLGSSTAAAAGGSSGIGGGSGGRKSIAGGNRRSSVKSLGGGGDPIVTALAEMQEQQRRISDVDGSRALHVMTEKQHQNVLMTRRSSTLSLGGLHHLNHYQHSQQQQQHPGSHVVSLALGPMRPHSSLGAAGHRGGIGVGGADRTGQMSRRQSMSGIIIGSGEYVAGPLESSPEFRTTAYDDLYYPSRQFLYPSSGGGSNSSGANSNEQLLPPHHQHYQSYSSGPPSSVNISRRSSLSPGPFPTQGQPEMSSNGHQNPSPIVRTKTTSTSSGQSNQQQMQYPQQYPPSSGYRSAPAPPSTAPLGPHPSQMHLRSAHTPAAVTSGSDASSESTSESATTSSTPGTSDSQKHLQAEVKGAGVGIGSRSSTGEGTGAPRSASPITDSRLEHPHPPSSTVLRPHSMSVPQHRGPSPYGYNNHRSHSDFLPGMGGERVRSPPLGHLMSSSTSNLLDQQHRASYEQQHRASYDQNRASNDQHRPSYDQHRFSSDGGASQFVIPPSITTRRRSMMPGSGGPSGPTSPTGYNPYQQQQMYGGQDYYSENPSSRQYPGVPSPKSPYGYGNPYQGQHQHQYNYQQLQAAARRSASHLGQGKTEFLQDGAGVGSTTATGSTLIPTTTGSTLIPTTSSSTSSSGIPTTAPTNPNPLKSPPGSNWPGRPNSHGPVVHIAPAPAPIPSTSLSRASAAAAAAGLSILTPFDSSASVGGGEKGVNLQQTEVLDSPTDSSA</sequence>
<feature type="transmembrane region" description="Helical" evidence="2">
    <location>
        <begin position="162"/>
        <end position="186"/>
    </location>
</feature>
<protein>
    <submittedName>
        <fullName evidence="3">Uncharacterized protein</fullName>
    </submittedName>
</protein>
<feature type="compositionally biased region" description="Polar residues" evidence="1">
    <location>
        <begin position="452"/>
        <end position="467"/>
    </location>
</feature>
<feature type="compositionally biased region" description="Pro residues" evidence="1">
    <location>
        <begin position="36"/>
        <end position="45"/>
    </location>
</feature>
<feature type="compositionally biased region" description="Low complexity" evidence="1">
    <location>
        <begin position="474"/>
        <end position="501"/>
    </location>
</feature>
<reference evidence="3" key="1">
    <citation type="journal article" date="2020" name="Fungal Divers.">
        <title>Resolving the Mortierellaceae phylogeny through synthesis of multi-gene phylogenetics and phylogenomics.</title>
        <authorList>
            <person name="Vandepol N."/>
            <person name="Liber J."/>
            <person name="Desiro A."/>
            <person name="Na H."/>
            <person name="Kennedy M."/>
            <person name="Barry K."/>
            <person name="Grigoriev I.V."/>
            <person name="Miller A.N."/>
            <person name="O'Donnell K."/>
            <person name="Stajich J.E."/>
            <person name="Bonito G."/>
        </authorList>
    </citation>
    <scope>NUCLEOTIDE SEQUENCE</scope>
    <source>
        <strain evidence="3">NRRL 28262</strain>
    </source>
</reference>
<feature type="region of interest" description="Disordered" evidence="1">
    <location>
        <begin position="337"/>
        <end position="359"/>
    </location>
</feature>
<feature type="non-terminal residue" evidence="3">
    <location>
        <position position="932"/>
    </location>
</feature>
<feature type="compositionally biased region" description="Low complexity" evidence="1">
    <location>
        <begin position="209"/>
        <end position="220"/>
    </location>
</feature>
<evidence type="ECO:0000313" key="4">
    <source>
        <dbReference type="Proteomes" id="UP001194580"/>
    </source>
</evidence>
<feature type="compositionally biased region" description="Low complexity" evidence="1">
    <location>
        <begin position="530"/>
        <end position="554"/>
    </location>
</feature>
<feature type="region of interest" description="Disordered" evidence="1">
    <location>
        <begin position="209"/>
        <end position="250"/>
    </location>
</feature>
<evidence type="ECO:0000256" key="1">
    <source>
        <dbReference type="SAM" id="MobiDB-lite"/>
    </source>
</evidence>
<dbReference type="Proteomes" id="UP001194580">
    <property type="component" value="Unassembled WGS sequence"/>
</dbReference>
<keyword evidence="2" id="KW-0472">Membrane</keyword>
<feature type="compositionally biased region" description="Polar residues" evidence="1">
    <location>
        <begin position="650"/>
        <end position="659"/>
    </location>
</feature>
<name>A0AAD4H6B9_9FUNG</name>
<dbReference type="EMBL" id="JAAAIL010000612">
    <property type="protein sequence ID" value="KAG0274382.1"/>
    <property type="molecule type" value="Genomic_DNA"/>
</dbReference>
<feature type="region of interest" description="Disordered" evidence="1">
    <location>
        <begin position="1"/>
        <end position="151"/>
    </location>
</feature>
<feature type="compositionally biased region" description="Low complexity" evidence="1">
    <location>
        <begin position="26"/>
        <end position="35"/>
    </location>
</feature>
<feature type="region of interest" description="Disordered" evidence="1">
    <location>
        <begin position="804"/>
        <end position="868"/>
    </location>
</feature>
<keyword evidence="2" id="KW-1133">Transmembrane helix</keyword>
<feature type="compositionally biased region" description="Low complexity" evidence="1">
    <location>
        <begin position="433"/>
        <end position="447"/>
    </location>
</feature>
<evidence type="ECO:0000256" key="2">
    <source>
        <dbReference type="SAM" id="Phobius"/>
    </source>
</evidence>
<evidence type="ECO:0000313" key="3">
    <source>
        <dbReference type="EMBL" id="KAG0274382.1"/>
    </source>
</evidence>